<evidence type="ECO:0000313" key="4">
    <source>
        <dbReference type="Proteomes" id="UP001560019"/>
    </source>
</evidence>
<feature type="chain" id="PRO_5046869184" evidence="2">
    <location>
        <begin position="20"/>
        <end position="73"/>
    </location>
</feature>
<evidence type="ECO:0000256" key="1">
    <source>
        <dbReference type="SAM" id="Phobius"/>
    </source>
</evidence>
<feature type="transmembrane region" description="Helical" evidence="1">
    <location>
        <begin position="35"/>
        <end position="57"/>
    </location>
</feature>
<gene>
    <name evidence="3" type="ORF">Ga0609869_000307</name>
</gene>
<dbReference type="EMBL" id="JBEHHI010000001">
    <property type="protein sequence ID" value="MEX5726954.1"/>
    <property type="molecule type" value="Genomic_DNA"/>
</dbReference>
<keyword evidence="1" id="KW-0472">Membrane</keyword>
<comment type="caution">
    <text evidence="3">The sequence shown here is derived from an EMBL/GenBank/DDBJ whole genome shotgun (WGS) entry which is preliminary data.</text>
</comment>
<reference evidence="3 4" key="1">
    <citation type="submission" date="2024-06" db="EMBL/GenBank/DDBJ databases">
        <title>Genome of Rhodovulum iodosum, a marine photoferrotroph.</title>
        <authorList>
            <person name="Bianchini G."/>
            <person name="Nikeleit V."/>
            <person name="Kappler A."/>
            <person name="Bryce C."/>
            <person name="Sanchez-Baracaldo P."/>
        </authorList>
    </citation>
    <scope>NUCLEOTIDE SEQUENCE [LARGE SCALE GENOMIC DNA]</scope>
    <source>
        <strain evidence="3 4">UT/N1</strain>
    </source>
</reference>
<dbReference type="RefSeq" id="WP_125404415.1">
    <property type="nucleotide sequence ID" value="NZ_JBEHHI010000001.1"/>
</dbReference>
<name>A0ABV3XP12_9RHOB</name>
<keyword evidence="1" id="KW-1133">Transmembrane helix</keyword>
<keyword evidence="4" id="KW-1185">Reference proteome</keyword>
<protein>
    <submittedName>
        <fullName evidence="3">Uncharacterized protein</fullName>
    </submittedName>
</protein>
<proteinExistence type="predicted"/>
<sequence length="73" mass="7324">MKTLILAAALAATAAPALAHGGHAPAPETLHGLAHAMLLAAPITALGVLAVLGVAALRRRRPDPARPGTRRTP</sequence>
<organism evidence="3 4">
    <name type="scientific">Rhodovulum iodosum</name>
    <dbReference type="NCBI Taxonomy" id="68291"/>
    <lineage>
        <taxon>Bacteria</taxon>
        <taxon>Pseudomonadati</taxon>
        <taxon>Pseudomonadota</taxon>
        <taxon>Alphaproteobacteria</taxon>
        <taxon>Rhodobacterales</taxon>
        <taxon>Paracoccaceae</taxon>
        <taxon>Rhodovulum</taxon>
    </lineage>
</organism>
<keyword evidence="1" id="KW-0812">Transmembrane</keyword>
<feature type="signal peptide" evidence="2">
    <location>
        <begin position="1"/>
        <end position="19"/>
    </location>
</feature>
<keyword evidence="2" id="KW-0732">Signal</keyword>
<evidence type="ECO:0000256" key="2">
    <source>
        <dbReference type="SAM" id="SignalP"/>
    </source>
</evidence>
<evidence type="ECO:0000313" key="3">
    <source>
        <dbReference type="EMBL" id="MEX5726954.1"/>
    </source>
</evidence>
<dbReference type="Proteomes" id="UP001560019">
    <property type="component" value="Unassembled WGS sequence"/>
</dbReference>
<accession>A0ABV3XP12</accession>